<feature type="domain" description="Glycosyltransferase 2-like" evidence="1">
    <location>
        <begin position="299"/>
        <end position="443"/>
    </location>
</feature>
<proteinExistence type="predicted"/>
<dbReference type="PANTHER" id="PTHR43179">
    <property type="entry name" value="RHAMNOSYLTRANSFERASE WBBL"/>
    <property type="match status" value="1"/>
</dbReference>
<dbReference type="InterPro" id="IPR001173">
    <property type="entry name" value="Glyco_trans_2-like"/>
</dbReference>
<dbReference type="RefSeq" id="WP_141460754.1">
    <property type="nucleotide sequence ID" value="NZ_CP038141.1"/>
</dbReference>
<dbReference type="GO" id="GO:0016757">
    <property type="term" value="F:glycosyltransferase activity"/>
    <property type="evidence" value="ECO:0007669"/>
    <property type="project" value="UniProtKB-KW"/>
</dbReference>
<dbReference type="InterPro" id="IPR029044">
    <property type="entry name" value="Nucleotide-diphossugar_trans"/>
</dbReference>
<evidence type="ECO:0000313" key="3">
    <source>
        <dbReference type="Proteomes" id="UP000316313"/>
    </source>
</evidence>
<dbReference type="CDD" id="cd04184">
    <property type="entry name" value="GT2_RfbC_Mx_like"/>
    <property type="match status" value="1"/>
</dbReference>
<dbReference type="AlphaFoldDB" id="A0A4Y6UHY1"/>
<gene>
    <name evidence="2" type="ORF">E3D00_05745</name>
</gene>
<dbReference type="EMBL" id="CP038141">
    <property type="protein sequence ID" value="QDH17122.1"/>
    <property type="molecule type" value="Genomic_DNA"/>
</dbReference>
<dbReference type="SUPFAM" id="SSF53448">
    <property type="entry name" value="Nucleotide-diphospho-sugar transferases"/>
    <property type="match status" value="2"/>
</dbReference>
<accession>A0A4Y6UHY1</accession>
<dbReference type="Gene3D" id="3.90.550.10">
    <property type="entry name" value="Spore Coat Polysaccharide Biosynthesis Protein SpsA, Chain A"/>
    <property type="match status" value="2"/>
</dbReference>
<protein>
    <submittedName>
        <fullName evidence="2">Glycosyltransferase family 2 protein</fullName>
    </submittedName>
</protein>
<evidence type="ECO:0000313" key="2">
    <source>
        <dbReference type="EMBL" id="QDH17122.1"/>
    </source>
</evidence>
<dbReference type="KEGG" id="ssam:E3D00_05745"/>
<reference evidence="2 3" key="1">
    <citation type="submission" date="2019-03" db="EMBL/GenBank/DDBJ databases">
        <title>The complete genome sequence of Swingsia samuiensis NBRC107927(T).</title>
        <authorList>
            <person name="Chua K.-O."/>
            <person name="Chan K.-G."/>
            <person name="See-Too W.-S."/>
        </authorList>
    </citation>
    <scope>NUCLEOTIDE SEQUENCE [LARGE SCALE GENOMIC DNA]</scope>
    <source>
        <strain evidence="2 3">AH83</strain>
    </source>
</reference>
<dbReference type="CDD" id="cd04186">
    <property type="entry name" value="GT_2_like_c"/>
    <property type="match status" value="1"/>
</dbReference>
<keyword evidence="2" id="KW-0808">Transferase</keyword>
<dbReference type="Pfam" id="PF00535">
    <property type="entry name" value="Glycos_transf_2"/>
    <property type="match status" value="2"/>
</dbReference>
<evidence type="ECO:0000259" key="1">
    <source>
        <dbReference type="Pfam" id="PF00535"/>
    </source>
</evidence>
<organism evidence="2 3">
    <name type="scientific">Swingsia samuiensis</name>
    <dbReference type="NCBI Taxonomy" id="1293412"/>
    <lineage>
        <taxon>Bacteria</taxon>
        <taxon>Pseudomonadati</taxon>
        <taxon>Pseudomonadota</taxon>
        <taxon>Alphaproteobacteria</taxon>
        <taxon>Acetobacterales</taxon>
        <taxon>Acetobacteraceae</taxon>
        <taxon>Swingsia</taxon>
    </lineage>
</organism>
<dbReference type="PANTHER" id="PTHR43179:SF7">
    <property type="entry name" value="RHAMNOSYLTRANSFERASE WBBL"/>
    <property type="match status" value="1"/>
</dbReference>
<sequence length="834" mass="94230">MTNNQPAPRAFIGFFDDFSNGKISGWALSLYHSEPVTLHLLIDQQEVLQIVCDGERPDVQDNLKLSHNKVGFNAFIPEKFFDGKQHQLSLRFPDRSVLPFTDLDNPENVLPVIPFQGTIRPQYKSFIDGIKQGALRGWVLRSAGPGHDFVGKCTIAITVNGVRLTQSRADRYRGDVAAATGHDPNCGFEVPIPQHLRGNRPHTFNVVALPDKEELNGSPFTTTLADDALESRLVDLLDVIDGLHKQITTLRREVKDLIPQRGHNLGDYDRWARKYYPLLRERTIKKRQLNSSQKTPLVSVLCPTYRPLSSDFIAAINSVVSQTYTNWELIIIDDAGKSKETTDIIKKFTKEDKRIRAIILEKNEGISGATNAGMDAAKGDYVVFFDHDDLLVDVALETMVNAALETGAKLLYSDEDKIDQAGYFLEPNLKPDYNYRYLLGCNYICHITMVETKLMRQIGSLRSKYDGAQDHDFVLRAVEILKPEEIHHVPEILYHWRKTPNSTAVNVSNKTYAIEAGIRCVQDHLDRCKVKSKVSSIRGLTLYGVQWLTRKTPKVTIIIPFKDQVDTTRQCVETLFERTKYKAFDILLVNNWSIEEETLSFIKDIEKHPKVSVLTVEEPFNYSRLNNLAAASTKADYLFFMNNDVFVSHNDWLNIAIGEALAAPDVAAVGAKLLYPNDTIQHAGVAVGPAGIGAHVHRGDPLSEYGYIGRTMLTHDVTAVTAAAMLVKSSVFHEVGGFDEQELTVAYNDVDLCLKIRSAGYRIIFSAEVIAYHHESLSRGSDDRPEHETRFFHETQTMLTRWSNNPLFERDPAYPRYFTVDQQPFFDLIDPEKL</sequence>
<dbReference type="Proteomes" id="UP000316313">
    <property type="component" value="Chromosome"/>
</dbReference>
<feature type="domain" description="Glycosyltransferase 2-like" evidence="1">
    <location>
        <begin position="556"/>
        <end position="672"/>
    </location>
</feature>
<keyword evidence="3" id="KW-1185">Reference proteome</keyword>
<dbReference type="OrthoDB" id="9783791at2"/>
<name>A0A4Y6UHY1_9PROT</name>